<proteinExistence type="predicted"/>
<keyword evidence="2" id="KW-1185">Reference proteome</keyword>
<organism evidence="1 2">
    <name type="scientific">Araneus ventricosus</name>
    <name type="common">Orbweaver spider</name>
    <name type="synonym">Epeira ventricosa</name>
    <dbReference type="NCBI Taxonomy" id="182803"/>
    <lineage>
        <taxon>Eukaryota</taxon>
        <taxon>Metazoa</taxon>
        <taxon>Ecdysozoa</taxon>
        <taxon>Arthropoda</taxon>
        <taxon>Chelicerata</taxon>
        <taxon>Arachnida</taxon>
        <taxon>Araneae</taxon>
        <taxon>Araneomorphae</taxon>
        <taxon>Entelegynae</taxon>
        <taxon>Araneoidea</taxon>
        <taxon>Araneidae</taxon>
        <taxon>Araneus</taxon>
    </lineage>
</organism>
<gene>
    <name evidence="1" type="ORF">AVEN_263528_1</name>
</gene>
<reference evidence="1 2" key="1">
    <citation type="journal article" date="2019" name="Sci. Rep.">
        <title>Orb-weaving spider Araneus ventricosus genome elucidates the spidroin gene catalogue.</title>
        <authorList>
            <person name="Kono N."/>
            <person name="Nakamura H."/>
            <person name="Ohtoshi R."/>
            <person name="Moran D.A.P."/>
            <person name="Shinohara A."/>
            <person name="Yoshida Y."/>
            <person name="Fujiwara M."/>
            <person name="Mori M."/>
            <person name="Tomita M."/>
            <person name="Arakawa K."/>
        </authorList>
    </citation>
    <scope>NUCLEOTIDE SEQUENCE [LARGE SCALE GENOMIC DNA]</scope>
</reference>
<dbReference type="Proteomes" id="UP000499080">
    <property type="component" value="Unassembled WGS sequence"/>
</dbReference>
<protein>
    <submittedName>
        <fullName evidence="1">Uncharacterized protein</fullName>
    </submittedName>
</protein>
<accession>A0A4Y2UL21</accession>
<dbReference type="EMBL" id="BGPR01036920">
    <property type="protein sequence ID" value="GBO12356.1"/>
    <property type="molecule type" value="Genomic_DNA"/>
</dbReference>
<comment type="caution">
    <text evidence="1">The sequence shown here is derived from an EMBL/GenBank/DDBJ whole genome shotgun (WGS) entry which is preliminary data.</text>
</comment>
<evidence type="ECO:0000313" key="1">
    <source>
        <dbReference type="EMBL" id="GBO12356.1"/>
    </source>
</evidence>
<dbReference type="AlphaFoldDB" id="A0A4Y2UL21"/>
<evidence type="ECO:0000313" key="2">
    <source>
        <dbReference type="Proteomes" id="UP000499080"/>
    </source>
</evidence>
<name>A0A4Y2UL21_ARAVE</name>
<sequence length="121" mass="13599">MSYLFAEHWELFCGAQFEKLCTRRFHVTSRPAAGDYKGERMDDGGCVLVDWDRLAARTSLEFYPLCELKSSAGTPFRLHNTPEEDGLPQGFDFSQIAKKACLKGFGNLIVSKGKGLSQRFP</sequence>